<keyword evidence="6" id="KW-1185">Reference proteome</keyword>
<dbReference type="PANTHER" id="PTHR43280:SF2">
    <property type="entry name" value="HTH-TYPE TRANSCRIPTIONAL REGULATOR EXSA"/>
    <property type="match status" value="1"/>
</dbReference>
<keyword evidence="1" id="KW-0805">Transcription regulation</keyword>
<dbReference type="Pfam" id="PF12833">
    <property type="entry name" value="HTH_18"/>
    <property type="match status" value="1"/>
</dbReference>
<keyword evidence="2" id="KW-0238">DNA-binding</keyword>
<protein>
    <submittedName>
        <fullName evidence="5">Helix-turn-helix domain-containing protein</fullName>
    </submittedName>
</protein>
<evidence type="ECO:0000256" key="1">
    <source>
        <dbReference type="ARBA" id="ARBA00023015"/>
    </source>
</evidence>
<dbReference type="SUPFAM" id="SSF51215">
    <property type="entry name" value="Regulatory protein AraC"/>
    <property type="match status" value="1"/>
</dbReference>
<keyword evidence="3" id="KW-0804">Transcription</keyword>
<dbReference type="PRINTS" id="PR00032">
    <property type="entry name" value="HTHARAC"/>
</dbReference>
<dbReference type="InterPro" id="IPR009057">
    <property type="entry name" value="Homeodomain-like_sf"/>
</dbReference>
<dbReference type="PANTHER" id="PTHR43280">
    <property type="entry name" value="ARAC-FAMILY TRANSCRIPTIONAL REGULATOR"/>
    <property type="match status" value="1"/>
</dbReference>
<dbReference type="Gene3D" id="2.60.120.10">
    <property type="entry name" value="Jelly Rolls"/>
    <property type="match status" value="1"/>
</dbReference>
<dbReference type="InterPro" id="IPR020449">
    <property type="entry name" value="Tscrpt_reg_AraC-type_HTH"/>
</dbReference>
<dbReference type="InterPro" id="IPR018060">
    <property type="entry name" value="HTH_AraC"/>
</dbReference>
<dbReference type="InterPro" id="IPR037923">
    <property type="entry name" value="HTH-like"/>
</dbReference>
<dbReference type="KEGG" id="taer:GT409_15150"/>
<evidence type="ECO:0000313" key="6">
    <source>
        <dbReference type="Proteomes" id="UP000464954"/>
    </source>
</evidence>
<dbReference type="GO" id="GO:0043565">
    <property type="term" value="F:sequence-specific DNA binding"/>
    <property type="evidence" value="ECO:0007669"/>
    <property type="project" value="InterPro"/>
</dbReference>
<dbReference type="GO" id="GO:0003700">
    <property type="term" value="F:DNA-binding transcription factor activity"/>
    <property type="evidence" value="ECO:0007669"/>
    <property type="project" value="InterPro"/>
</dbReference>
<dbReference type="InterPro" id="IPR014710">
    <property type="entry name" value="RmlC-like_jellyroll"/>
</dbReference>
<dbReference type="SUPFAM" id="SSF46689">
    <property type="entry name" value="Homeodomain-like"/>
    <property type="match status" value="2"/>
</dbReference>
<evidence type="ECO:0000313" key="5">
    <source>
        <dbReference type="EMBL" id="QHI70719.1"/>
    </source>
</evidence>
<dbReference type="EMBL" id="CP047593">
    <property type="protein sequence ID" value="QHI70719.1"/>
    <property type="molecule type" value="Genomic_DNA"/>
</dbReference>
<dbReference type="InterPro" id="IPR003313">
    <property type="entry name" value="AraC-bd"/>
</dbReference>
<evidence type="ECO:0000256" key="2">
    <source>
        <dbReference type="ARBA" id="ARBA00023125"/>
    </source>
</evidence>
<accession>A0A6P1M7M3</accession>
<dbReference type="PROSITE" id="PS01124">
    <property type="entry name" value="HTH_ARAC_FAMILY_2"/>
    <property type="match status" value="1"/>
</dbReference>
<feature type="domain" description="HTH araC/xylS-type" evidence="4">
    <location>
        <begin position="160"/>
        <end position="258"/>
    </location>
</feature>
<sequence>MKLADRVSGFRIDDCVYPAGGTLGPRVQTSLQLFYVYSGYCDVFVDGREQRVGAGKIMLLLPNHVEQFRFARAEKTHHGFCSAYDAELSDRQLSDYQALTGVFPMSGKIRELTDWGKTLNVRTDASATNLYEQIAVLLFAEFFDSTGYPRQAVPLPEAVVRAQELIDSRYPESLDLACIARTGCVSPTHLIRLFKKYLGITPVEYLWRVRTENGRRLLVETGLNVSEIAYRCGFSAPYHFARRFRERYETSPRAFRVEQWTG</sequence>
<dbReference type="AlphaFoldDB" id="A0A6P1M7M3"/>
<dbReference type="SMART" id="SM00342">
    <property type="entry name" value="HTH_ARAC"/>
    <property type="match status" value="1"/>
</dbReference>
<gene>
    <name evidence="5" type="ORF">GT409_15150</name>
</gene>
<evidence type="ECO:0000256" key="3">
    <source>
        <dbReference type="ARBA" id="ARBA00023163"/>
    </source>
</evidence>
<name>A0A6P1M7M3_9BACT</name>
<evidence type="ECO:0000259" key="4">
    <source>
        <dbReference type="PROSITE" id="PS01124"/>
    </source>
</evidence>
<organism evidence="5 6">
    <name type="scientific">Tichowtungia aerotolerans</name>
    <dbReference type="NCBI Taxonomy" id="2697043"/>
    <lineage>
        <taxon>Bacteria</taxon>
        <taxon>Pseudomonadati</taxon>
        <taxon>Kiritimatiellota</taxon>
        <taxon>Tichowtungiia</taxon>
        <taxon>Tichowtungiales</taxon>
        <taxon>Tichowtungiaceae</taxon>
        <taxon>Tichowtungia</taxon>
    </lineage>
</organism>
<dbReference type="Proteomes" id="UP000464954">
    <property type="component" value="Chromosome"/>
</dbReference>
<proteinExistence type="predicted"/>
<dbReference type="Pfam" id="PF02311">
    <property type="entry name" value="AraC_binding"/>
    <property type="match status" value="1"/>
</dbReference>
<dbReference type="RefSeq" id="WP_160629891.1">
    <property type="nucleotide sequence ID" value="NZ_CP047593.1"/>
</dbReference>
<dbReference type="Gene3D" id="1.10.10.60">
    <property type="entry name" value="Homeodomain-like"/>
    <property type="match status" value="2"/>
</dbReference>
<reference evidence="5 6" key="1">
    <citation type="submission" date="2020-01" db="EMBL/GenBank/DDBJ databases">
        <title>Ponticoccus aerotolerans gen. nov., sp. nov., an anaerobic bacterium and proposal of Ponticoccusceae fam. nov., Ponticoccusles ord. nov. and Ponticoccuse classis nov. in the phylum Kiritimatiellaeota.</title>
        <authorList>
            <person name="Zhou L.Y."/>
            <person name="Du Z.J."/>
        </authorList>
    </citation>
    <scope>NUCLEOTIDE SEQUENCE [LARGE SCALE GENOMIC DNA]</scope>
    <source>
        <strain evidence="5 6">S-5007</strain>
    </source>
</reference>